<protein>
    <submittedName>
        <fullName evidence="1">Uncharacterized protein</fullName>
    </submittedName>
</protein>
<accession>A0A1G7B272</accession>
<name>A0A1G7B272_9PROT</name>
<reference evidence="1 2" key="1">
    <citation type="submission" date="2016-10" db="EMBL/GenBank/DDBJ databases">
        <authorList>
            <person name="de Groot N.N."/>
        </authorList>
    </citation>
    <scope>NUCLEOTIDE SEQUENCE [LARGE SCALE GENOMIC DNA]</scope>
    <source>
        <strain evidence="1 2">CGMCC 1.9109</strain>
    </source>
</reference>
<gene>
    <name evidence="1" type="ORF">SAMN04488071_2324</name>
</gene>
<evidence type="ECO:0000313" key="1">
    <source>
        <dbReference type="EMBL" id="SDE21020.1"/>
    </source>
</evidence>
<dbReference type="AlphaFoldDB" id="A0A1G7B272"/>
<evidence type="ECO:0000313" key="2">
    <source>
        <dbReference type="Proteomes" id="UP000183685"/>
    </source>
</evidence>
<dbReference type="Proteomes" id="UP000183685">
    <property type="component" value="Unassembled WGS sequence"/>
</dbReference>
<proteinExistence type="predicted"/>
<dbReference type="EMBL" id="FNAK01000005">
    <property type="protein sequence ID" value="SDE21020.1"/>
    <property type="molecule type" value="Genomic_DNA"/>
</dbReference>
<keyword evidence="2" id="KW-1185">Reference proteome</keyword>
<organism evidence="1 2">
    <name type="scientific">Kordiimonas lacus</name>
    <dbReference type="NCBI Taxonomy" id="637679"/>
    <lineage>
        <taxon>Bacteria</taxon>
        <taxon>Pseudomonadati</taxon>
        <taxon>Pseudomonadota</taxon>
        <taxon>Alphaproteobacteria</taxon>
        <taxon>Kordiimonadales</taxon>
        <taxon>Kordiimonadaceae</taxon>
        <taxon>Kordiimonas</taxon>
    </lineage>
</organism>
<sequence>MFTTLISETTGLNNARHQVSQVAGVSLTSQPLSRTWRRQRRVARLARVPLAA</sequence>